<dbReference type="RefSeq" id="WP_267150916.1">
    <property type="nucleotide sequence ID" value="NZ_JAPMLT010000002.1"/>
</dbReference>
<dbReference type="PANTHER" id="PTHR31446">
    <property type="entry name" value="ACID PHOSPHATASE/VANADIUM-DEPENDENT HALOPEROXIDASE-RELATED PROTEIN"/>
    <property type="match status" value="1"/>
</dbReference>
<comment type="caution">
    <text evidence="2">The sequence shown here is derived from an EMBL/GenBank/DDBJ whole genome shotgun (WGS) entry which is preliminary data.</text>
</comment>
<sequence length="135" mass="14695">MWYAILPLVGWFVSGVTKFLINTIRFGREEGKKRAGNGGFPSTHTTTVTSPVAYIGWMEGVNTPMFSLGVAFLMITIIDATGIRRAIGEHAKRINQQNPDTGMALLRESQGHTRIEVLGGLVLGILIGYAAYLLS</sequence>
<keyword evidence="1" id="KW-0812">Transmembrane</keyword>
<accession>A0ABT3WYE7</accession>
<dbReference type="PANTHER" id="PTHR31446:SF39">
    <property type="entry name" value="ACID PHOSPHATASE_VANADIUM-DEPENDENT HALOPEROXIDASE-RELATED PROTEIN"/>
    <property type="match status" value="1"/>
</dbReference>
<organism evidence="2 3">
    <name type="scientific">Tumebacillus lacus</name>
    <dbReference type="NCBI Taxonomy" id="2995335"/>
    <lineage>
        <taxon>Bacteria</taxon>
        <taxon>Bacillati</taxon>
        <taxon>Bacillota</taxon>
        <taxon>Bacilli</taxon>
        <taxon>Bacillales</taxon>
        <taxon>Alicyclobacillaceae</taxon>
        <taxon>Tumebacillus</taxon>
    </lineage>
</organism>
<feature type="transmembrane region" description="Helical" evidence="1">
    <location>
        <begin position="115"/>
        <end position="134"/>
    </location>
</feature>
<keyword evidence="3" id="KW-1185">Reference proteome</keyword>
<dbReference type="InterPro" id="IPR003832">
    <property type="entry name" value="DUF212"/>
</dbReference>
<dbReference type="EMBL" id="JAPMLT010000002">
    <property type="protein sequence ID" value="MCX7569685.1"/>
    <property type="molecule type" value="Genomic_DNA"/>
</dbReference>
<evidence type="ECO:0000256" key="1">
    <source>
        <dbReference type="SAM" id="Phobius"/>
    </source>
</evidence>
<feature type="transmembrane region" description="Helical" evidence="1">
    <location>
        <begin position="65"/>
        <end position="83"/>
    </location>
</feature>
<dbReference type="Pfam" id="PF02681">
    <property type="entry name" value="DUF212"/>
    <property type="match status" value="1"/>
</dbReference>
<dbReference type="Proteomes" id="UP001208017">
    <property type="component" value="Unassembled WGS sequence"/>
</dbReference>
<keyword evidence="1" id="KW-1133">Transmembrane helix</keyword>
<evidence type="ECO:0000313" key="3">
    <source>
        <dbReference type="Proteomes" id="UP001208017"/>
    </source>
</evidence>
<evidence type="ECO:0000313" key="2">
    <source>
        <dbReference type="EMBL" id="MCX7569685.1"/>
    </source>
</evidence>
<protein>
    <submittedName>
        <fullName evidence="2">Divergent PAP2 family protein</fullName>
    </submittedName>
</protein>
<proteinExistence type="predicted"/>
<keyword evidence="1" id="KW-0472">Membrane</keyword>
<gene>
    <name evidence="2" type="ORF">OS242_06885</name>
</gene>
<name>A0ABT3WYE7_9BACL</name>
<reference evidence="2 3" key="1">
    <citation type="submission" date="2022-11" db="EMBL/GenBank/DDBJ databases">
        <title>Study of microbial diversity in lake waters.</title>
        <authorList>
            <person name="Zhang J."/>
        </authorList>
    </citation>
    <scope>NUCLEOTIDE SEQUENCE [LARGE SCALE GENOMIC DNA]</scope>
    <source>
        <strain evidence="2 3">DT12</strain>
    </source>
</reference>
<dbReference type="CDD" id="cd01610">
    <property type="entry name" value="PAP2_like"/>
    <property type="match status" value="1"/>
</dbReference>